<name>A0A1G5E2Z0_9BACL</name>
<feature type="domain" description="ATP-grasp" evidence="5">
    <location>
        <begin position="111"/>
        <end position="304"/>
    </location>
</feature>
<dbReference type="Gene3D" id="3.30.470.20">
    <property type="entry name" value="ATP-grasp fold, B domain"/>
    <property type="match status" value="1"/>
</dbReference>
<dbReference type="RefSeq" id="WP_090916783.1">
    <property type="nucleotide sequence ID" value="NZ_FMVM01000003.1"/>
</dbReference>
<dbReference type="GO" id="GO:0046872">
    <property type="term" value="F:metal ion binding"/>
    <property type="evidence" value="ECO:0007669"/>
    <property type="project" value="InterPro"/>
</dbReference>
<dbReference type="InterPro" id="IPR011761">
    <property type="entry name" value="ATP-grasp"/>
</dbReference>
<reference evidence="7" key="1">
    <citation type="submission" date="2016-10" db="EMBL/GenBank/DDBJ databases">
        <authorList>
            <person name="Varghese N."/>
            <person name="Submissions S."/>
        </authorList>
    </citation>
    <scope>NUCLEOTIDE SEQUENCE [LARGE SCALE GENOMIC DNA]</scope>
    <source>
        <strain evidence="7">BL9</strain>
    </source>
</reference>
<dbReference type="AlphaFoldDB" id="A0A1G5E2Z0"/>
<dbReference type="STRING" id="582692.SAMN05720606_103128"/>
<dbReference type="GO" id="GO:0005524">
    <property type="term" value="F:ATP binding"/>
    <property type="evidence" value="ECO:0007669"/>
    <property type="project" value="UniProtKB-UniRule"/>
</dbReference>
<dbReference type="PROSITE" id="PS50975">
    <property type="entry name" value="ATP_GRASP"/>
    <property type="match status" value="1"/>
</dbReference>
<dbReference type="Gene3D" id="3.40.50.20">
    <property type="match status" value="1"/>
</dbReference>
<dbReference type="Pfam" id="PF13535">
    <property type="entry name" value="ATP-grasp_4"/>
    <property type="match status" value="1"/>
</dbReference>
<accession>A0A1G5E2Z0</accession>
<proteinExistence type="predicted"/>
<dbReference type="PANTHER" id="PTHR43585">
    <property type="entry name" value="FUMIPYRROLE BIOSYNTHESIS PROTEIN C"/>
    <property type="match status" value="1"/>
</dbReference>
<dbReference type="PANTHER" id="PTHR43585:SF2">
    <property type="entry name" value="ATP-GRASP ENZYME FSQD"/>
    <property type="match status" value="1"/>
</dbReference>
<evidence type="ECO:0000313" key="6">
    <source>
        <dbReference type="EMBL" id="SCY21140.1"/>
    </source>
</evidence>
<keyword evidence="7" id="KW-1185">Reference proteome</keyword>
<evidence type="ECO:0000256" key="1">
    <source>
        <dbReference type="ARBA" id="ARBA00022598"/>
    </source>
</evidence>
<keyword evidence="1" id="KW-0436">Ligase</keyword>
<dbReference type="Gene3D" id="3.30.1490.20">
    <property type="entry name" value="ATP-grasp fold, A domain"/>
    <property type="match status" value="1"/>
</dbReference>
<evidence type="ECO:0000313" key="7">
    <source>
        <dbReference type="Proteomes" id="UP000198538"/>
    </source>
</evidence>
<dbReference type="Proteomes" id="UP000198538">
    <property type="component" value="Unassembled WGS sequence"/>
</dbReference>
<evidence type="ECO:0000256" key="4">
    <source>
        <dbReference type="PROSITE-ProRule" id="PRU00409"/>
    </source>
</evidence>
<dbReference type="EMBL" id="FMVM01000003">
    <property type="protein sequence ID" value="SCY21140.1"/>
    <property type="molecule type" value="Genomic_DNA"/>
</dbReference>
<keyword evidence="2 4" id="KW-0547">Nucleotide-binding</keyword>
<dbReference type="InterPro" id="IPR052032">
    <property type="entry name" value="ATP-dep_AA_Ligase"/>
</dbReference>
<gene>
    <name evidence="6" type="ORF">SAMN05720606_103128</name>
</gene>
<organism evidence="6 7">
    <name type="scientific">Paenibacillus polysaccharolyticus</name>
    <dbReference type="NCBI Taxonomy" id="582692"/>
    <lineage>
        <taxon>Bacteria</taxon>
        <taxon>Bacillati</taxon>
        <taxon>Bacillota</taxon>
        <taxon>Bacilli</taxon>
        <taxon>Bacillales</taxon>
        <taxon>Paenibacillaceae</taxon>
        <taxon>Paenibacillus</taxon>
    </lineage>
</organism>
<protein>
    <submittedName>
        <fullName evidence="6">ATP-grasp domain-containing protein</fullName>
    </submittedName>
</protein>
<evidence type="ECO:0000256" key="3">
    <source>
        <dbReference type="ARBA" id="ARBA00022840"/>
    </source>
</evidence>
<dbReference type="GO" id="GO:0016874">
    <property type="term" value="F:ligase activity"/>
    <property type="evidence" value="ECO:0007669"/>
    <property type="project" value="UniProtKB-KW"/>
</dbReference>
<dbReference type="InterPro" id="IPR013815">
    <property type="entry name" value="ATP_grasp_subdomain_1"/>
</dbReference>
<dbReference type="SUPFAM" id="SSF56059">
    <property type="entry name" value="Glutathione synthetase ATP-binding domain-like"/>
    <property type="match status" value="1"/>
</dbReference>
<evidence type="ECO:0000259" key="5">
    <source>
        <dbReference type="PROSITE" id="PS50975"/>
    </source>
</evidence>
<evidence type="ECO:0000256" key="2">
    <source>
        <dbReference type="ARBA" id="ARBA00022741"/>
    </source>
</evidence>
<keyword evidence="3 4" id="KW-0067">ATP-binding</keyword>
<sequence length="397" mass="45485">MRTVIINRFSPKTVNYEEWLDGIEGEFILICKKEHVDDFSNFFDLKVGFDNFEYNDAIYKYIVDLNNEQKVDYIVAAHEYDLSNAGYLRDYLRISGQNGESALRFRNKLLMKELTKEIINTPNYSRVNNVFDVINFVVQNGYPIVLKPIDKAGSVGVQIVRDEYALLQILEKGIEENFEIESFIDGEMYHVDGLYQNGKLLFAQPAKYINDCFTLLNENKCIGSMMLEKNNPLFNRLCDSVKLILTKFPTPSHAIAFHAEFFYTTSNEIVFCEIASRAAGGMIPETIYHATGVDILKESIRAQCGGSIDYIPKKDLLAGSILVPPKNGTLVSQNPIIPYDWVLEYLKKTENIGKKFNGPNTGSHTIASVIFRGKDENEIMNRYKMLEIWFDNNLVWE</sequence>